<dbReference type="AlphaFoldDB" id="A0AAW9V0X3"/>
<dbReference type="Proteomes" id="UP000468995">
    <property type="component" value="Unassembled WGS sequence"/>
</dbReference>
<protein>
    <submittedName>
        <fullName evidence="2">Uncharacterized protein</fullName>
    </submittedName>
</protein>
<name>A0AAW9V0X3_KLEPN</name>
<reference evidence="2 3" key="1">
    <citation type="submission" date="2019-07" db="EMBL/GenBank/DDBJ databases">
        <title>Genome sequence of OXA-232-producing Klebsiella pneumoniae ST23 from septicemic neonate.</title>
        <authorList>
            <person name="Mukherjee S."/>
            <person name="Naha S."/>
            <person name="Bhadury P."/>
            <person name="Basu S."/>
        </authorList>
    </citation>
    <scope>NUCLEOTIDE SEQUENCE [LARGE SCALE GENOMIC DNA]</scope>
    <source>
        <strain evidence="2 3">EN5275</strain>
    </source>
</reference>
<accession>A0AAW9V0X3</accession>
<comment type="caution">
    <text evidence="2">The sequence shown here is derived from an EMBL/GenBank/DDBJ whole genome shotgun (WGS) entry which is preliminary data.</text>
</comment>
<feature type="compositionally biased region" description="Low complexity" evidence="1">
    <location>
        <begin position="1"/>
        <end position="12"/>
    </location>
</feature>
<evidence type="ECO:0000313" key="2">
    <source>
        <dbReference type="EMBL" id="MSS33346.1"/>
    </source>
</evidence>
<feature type="compositionally biased region" description="Basic residues" evidence="1">
    <location>
        <begin position="55"/>
        <end position="69"/>
    </location>
</feature>
<organism evidence="2 3">
    <name type="scientific">Klebsiella pneumoniae</name>
    <dbReference type="NCBI Taxonomy" id="573"/>
    <lineage>
        <taxon>Bacteria</taxon>
        <taxon>Pseudomonadati</taxon>
        <taxon>Pseudomonadota</taxon>
        <taxon>Gammaproteobacteria</taxon>
        <taxon>Enterobacterales</taxon>
        <taxon>Enterobacteriaceae</taxon>
        <taxon>Klebsiella/Raoultella group</taxon>
        <taxon>Klebsiella</taxon>
        <taxon>Klebsiella pneumoniae complex</taxon>
    </lineage>
</organism>
<evidence type="ECO:0000313" key="3">
    <source>
        <dbReference type="Proteomes" id="UP000468995"/>
    </source>
</evidence>
<sequence length="69" mass="7282">MAASPYPAYGPAGERGTRRPGKRSAAGRSTLERVLSLCRMAASPYPANGSAGDHRTRRPGKRSAAGQKR</sequence>
<evidence type="ECO:0000256" key="1">
    <source>
        <dbReference type="SAM" id="MobiDB-lite"/>
    </source>
</evidence>
<proteinExistence type="predicted"/>
<dbReference type="EMBL" id="VINI01000020">
    <property type="protein sequence ID" value="MSS33346.1"/>
    <property type="molecule type" value="Genomic_DNA"/>
</dbReference>
<gene>
    <name evidence="2" type="ORF">FME62_21495</name>
</gene>
<feature type="region of interest" description="Disordered" evidence="1">
    <location>
        <begin position="1"/>
        <end position="29"/>
    </location>
</feature>
<feature type="region of interest" description="Disordered" evidence="1">
    <location>
        <begin position="42"/>
        <end position="69"/>
    </location>
</feature>